<dbReference type="PRINTS" id="PR00069">
    <property type="entry name" value="ALDKETRDTASE"/>
</dbReference>
<dbReference type="AlphaFoldDB" id="A0A3P8EHA3"/>
<evidence type="ECO:0000256" key="2">
    <source>
        <dbReference type="PIRSR" id="PIRSR000097-2"/>
    </source>
</evidence>
<name>A0A3P8EHA3_HELPZ</name>
<feature type="domain" description="NADP-dependent oxidoreductase" evidence="4">
    <location>
        <begin position="19"/>
        <end position="291"/>
    </location>
</feature>
<dbReference type="InterPro" id="IPR020471">
    <property type="entry name" value="AKR"/>
</dbReference>
<dbReference type="PIRSF" id="PIRSF000097">
    <property type="entry name" value="AKR"/>
    <property type="match status" value="1"/>
</dbReference>
<feature type="binding site" evidence="2">
    <location>
        <position position="114"/>
    </location>
    <ligand>
        <name>substrate</name>
    </ligand>
</feature>
<dbReference type="PANTHER" id="PTHR11732">
    <property type="entry name" value="ALDO/KETO REDUCTASE"/>
    <property type="match status" value="1"/>
</dbReference>
<proteinExistence type="predicted"/>
<sequence length="323" mass="36432">MTIGGPTITLSNGLKMPQVGLGTWQSPPSEVKVAVKTAIETGYRLIDTAAVYGNEGAIGETIKDMMKAGKIKREELFITTKLWATHLHPDDAETAIRESLRLLQLDYVDLYLAHMPTCFDHEMSKPNPSVKVEDVWRGLEGVHAKGLAKAIGVSNWNIEQIERVVKTAKVPIHNCQVELHLYWPQHELQETCKKHNISLTSYASLGSPGRVKCQPPGMKLNWAPCPNPFDDPHVKDLAKKYSKTPAQVLLRYVMDRNIAVIPKSVTPSRIVENFQLFDFSLTADDLKLLESSKHRQRLFMQEFMEGHPEDPFKAERKHCSCCH</sequence>
<dbReference type="InterPro" id="IPR036812">
    <property type="entry name" value="NAD(P)_OxRdtase_dom_sf"/>
</dbReference>
<evidence type="ECO:0000256" key="3">
    <source>
        <dbReference type="PIRSR" id="PIRSR000097-3"/>
    </source>
</evidence>
<protein>
    <submittedName>
        <fullName evidence="7">Aldo_ket_red domain-containing protein</fullName>
    </submittedName>
</protein>
<dbReference type="EMBL" id="UZAH01029518">
    <property type="protein sequence ID" value="VDP06486.1"/>
    <property type="molecule type" value="Genomic_DNA"/>
</dbReference>
<reference evidence="7" key="2">
    <citation type="submission" date="2019-09" db="UniProtKB">
        <authorList>
            <consortium name="WormBaseParasite"/>
        </authorList>
    </citation>
    <scope>IDENTIFICATION</scope>
</reference>
<dbReference type="InterPro" id="IPR023210">
    <property type="entry name" value="NADP_OxRdtase_dom"/>
</dbReference>
<feature type="active site" description="Proton donor" evidence="1">
    <location>
        <position position="52"/>
    </location>
</feature>
<evidence type="ECO:0000313" key="7">
    <source>
        <dbReference type="WBParaSite" id="HPBE_0001661101-mRNA-1"/>
    </source>
</evidence>
<dbReference type="Gene3D" id="3.20.20.100">
    <property type="entry name" value="NADP-dependent oxidoreductase domain"/>
    <property type="match status" value="1"/>
</dbReference>
<accession>A0A3P8EHA3</accession>
<dbReference type="WBParaSite" id="HPBE_0001661101-mRNA-1">
    <property type="protein sequence ID" value="HPBE_0001661101-mRNA-1"/>
    <property type="gene ID" value="HPBE_0001661101"/>
</dbReference>
<dbReference type="SUPFAM" id="SSF51430">
    <property type="entry name" value="NAD(P)-linked oxidoreductase"/>
    <property type="match status" value="1"/>
</dbReference>
<gene>
    <name evidence="5" type="ORF">HPBE_LOCUS16610</name>
</gene>
<reference evidence="5 6" key="1">
    <citation type="submission" date="2018-11" db="EMBL/GenBank/DDBJ databases">
        <authorList>
            <consortium name="Pathogen Informatics"/>
        </authorList>
    </citation>
    <scope>NUCLEOTIDE SEQUENCE [LARGE SCALE GENOMIC DNA]</scope>
</reference>
<dbReference type="PROSITE" id="PS00063">
    <property type="entry name" value="ALDOKETO_REDUCTASE_3"/>
    <property type="match status" value="1"/>
</dbReference>
<evidence type="ECO:0000313" key="5">
    <source>
        <dbReference type="EMBL" id="VDP06486.1"/>
    </source>
</evidence>
<feature type="site" description="Lowers pKa of active site Tyr" evidence="3">
    <location>
        <position position="81"/>
    </location>
</feature>
<dbReference type="GO" id="GO:0016491">
    <property type="term" value="F:oxidoreductase activity"/>
    <property type="evidence" value="ECO:0007669"/>
    <property type="project" value="InterPro"/>
</dbReference>
<keyword evidence="6" id="KW-1185">Reference proteome</keyword>
<evidence type="ECO:0000313" key="6">
    <source>
        <dbReference type="Proteomes" id="UP000050761"/>
    </source>
</evidence>
<dbReference type="OrthoDB" id="416253at2759"/>
<dbReference type="InterPro" id="IPR018170">
    <property type="entry name" value="Aldo/ket_reductase_CS"/>
</dbReference>
<dbReference type="PROSITE" id="PS00798">
    <property type="entry name" value="ALDOKETO_REDUCTASE_1"/>
    <property type="match status" value="1"/>
</dbReference>
<dbReference type="FunFam" id="3.20.20.100:FF:000029">
    <property type="entry name" value="Aldo-keto reductase"/>
    <property type="match status" value="1"/>
</dbReference>
<evidence type="ECO:0000259" key="4">
    <source>
        <dbReference type="Pfam" id="PF00248"/>
    </source>
</evidence>
<dbReference type="Proteomes" id="UP000050761">
    <property type="component" value="Unassembled WGS sequence"/>
</dbReference>
<dbReference type="Pfam" id="PF00248">
    <property type="entry name" value="Aldo_ket_red"/>
    <property type="match status" value="1"/>
</dbReference>
<organism evidence="5">
    <name type="scientific">Heligmosomoides polygyrus</name>
    <name type="common">Parasitic roundworm</name>
    <dbReference type="NCBI Taxonomy" id="6339"/>
    <lineage>
        <taxon>Eukaryota</taxon>
        <taxon>Metazoa</taxon>
        <taxon>Ecdysozoa</taxon>
        <taxon>Nematoda</taxon>
        <taxon>Chromadorea</taxon>
        <taxon>Rhabditida</taxon>
        <taxon>Rhabditina</taxon>
        <taxon>Rhabditomorpha</taxon>
        <taxon>Strongyloidea</taxon>
        <taxon>Heligmosomidae</taxon>
        <taxon>Heligmosomoides</taxon>
    </lineage>
</organism>
<evidence type="ECO:0000256" key="1">
    <source>
        <dbReference type="PIRSR" id="PIRSR000097-1"/>
    </source>
</evidence>